<dbReference type="Pfam" id="PF04542">
    <property type="entry name" value="Sigma70_r2"/>
    <property type="match status" value="1"/>
</dbReference>
<dbReference type="InterPro" id="IPR007627">
    <property type="entry name" value="RNA_pol_sigma70_r2"/>
</dbReference>
<keyword evidence="2" id="KW-0805">Transcription regulation</keyword>
<evidence type="ECO:0000313" key="7">
    <source>
        <dbReference type="EMBL" id="PZV81552.1"/>
    </source>
</evidence>
<sequence>MKLSRHLNDQEILDQIKSKSNPNQAISQLYSQHYGMLEHLILTNSGQAEDAADIIQEAMLVVVKMIRNEKFRGESSLKSFLYSICKNLWINELRKRKSNQYRNEQYENEKSQIDLSVVEEIQQMENLRFVMNLFETLGEKCKQVLTLFYFEELSMRDICEKLAFSSEQVLRNKKYKCLQSLIQQVQSSTSLSEKLLKALRHE</sequence>
<dbReference type="EMBL" id="QKTX01000010">
    <property type="protein sequence ID" value="PZV81552.1"/>
    <property type="molecule type" value="Genomic_DNA"/>
</dbReference>
<name>A0A326RVZ9_9BACT</name>
<comment type="caution">
    <text evidence="7">The sequence shown here is derived from an EMBL/GenBank/DDBJ whole genome shotgun (WGS) entry which is preliminary data.</text>
</comment>
<dbReference type="Gene3D" id="1.10.10.10">
    <property type="entry name" value="Winged helix-like DNA-binding domain superfamily/Winged helix DNA-binding domain"/>
    <property type="match status" value="1"/>
</dbReference>
<keyword evidence="5" id="KW-0804">Transcription</keyword>
<dbReference type="PANTHER" id="PTHR43133:SF8">
    <property type="entry name" value="RNA POLYMERASE SIGMA FACTOR HI_1459-RELATED"/>
    <property type="match status" value="1"/>
</dbReference>
<dbReference type="InterPro" id="IPR039425">
    <property type="entry name" value="RNA_pol_sigma-70-like"/>
</dbReference>
<feature type="domain" description="RNA polymerase sigma-70 region 2" evidence="6">
    <location>
        <begin position="29"/>
        <end position="97"/>
    </location>
</feature>
<dbReference type="PANTHER" id="PTHR43133">
    <property type="entry name" value="RNA POLYMERASE ECF-TYPE SIGMA FACTO"/>
    <property type="match status" value="1"/>
</dbReference>
<dbReference type="Proteomes" id="UP000248917">
    <property type="component" value="Unassembled WGS sequence"/>
</dbReference>
<dbReference type="AlphaFoldDB" id="A0A326RVZ9"/>
<dbReference type="InterPro" id="IPR013325">
    <property type="entry name" value="RNA_pol_sigma_r2"/>
</dbReference>
<dbReference type="InterPro" id="IPR036388">
    <property type="entry name" value="WH-like_DNA-bd_sf"/>
</dbReference>
<proteinExistence type="inferred from homology"/>
<dbReference type="SUPFAM" id="SSF88659">
    <property type="entry name" value="Sigma3 and sigma4 domains of RNA polymerase sigma factors"/>
    <property type="match status" value="1"/>
</dbReference>
<evidence type="ECO:0000256" key="1">
    <source>
        <dbReference type="ARBA" id="ARBA00010641"/>
    </source>
</evidence>
<keyword evidence="3" id="KW-0731">Sigma factor</keyword>
<reference evidence="7 8" key="1">
    <citation type="submission" date="2018-06" db="EMBL/GenBank/DDBJ databases">
        <title>Genomic Encyclopedia of Archaeal and Bacterial Type Strains, Phase II (KMG-II): from individual species to whole genera.</title>
        <authorList>
            <person name="Goeker M."/>
        </authorList>
    </citation>
    <scope>NUCLEOTIDE SEQUENCE [LARGE SCALE GENOMIC DNA]</scope>
    <source>
        <strain evidence="7 8">T4</strain>
    </source>
</reference>
<dbReference type="OrthoDB" id="1116697at2"/>
<evidence type="ECO:0000256" key="5">
    <source>
        <dbReference type="ARBA" id="ARBA00023163"/>
    </source>
</evidence>
<evidence type="ECO:0000259" key="6">
    <source>
        <dbReference type="Pfam" id="PF04542"/>
    </source>
</evidence>
<accession>A0A326RVZ9</accession>
<evidence type="ECO:0000313" key="8">
    <source>
        <dbReference type="Proteomes" id="UP000248917"/>
    </source>
</evidence>
<dbReference type="GO" id="GO:0003677">
    <property type="term" value="F:DNA binding"/>
    <property type="evidence" value="ECO:0007669"/>
    <property type="project" value="UniProtKB-KW"/>
</dbReference>
<evidence type="ECO:0000256" key="3">
    <source>
        <dbReference type="ARBA" id="ARBA00023082"/>
    </source>
</evidence>
<evidence type="ECO:0000256" key="2">
    <source>
        <dbReference type="ARBA" id="ARBA00023015"/>
    </source>
</evidence>
<gene>
    <name evidence="7" type="ORF">CLV31_11084</name>
</gene>
<dbReference type="Gene3D" id="1.10.1740.10">
    <property type="match status" value="1"/>
</dbReference>
<keyword evidence="4" id="KW-0238">DNA-binding</keyword>
<dbReference type="GO" id="GO:0006352">
    <property type="term" value="P:DNA-templated transcription initiation"/>
    <property type="evidence" value="ECO:0007669"/>
    <property type="project" value="InterPro"/>
</dbReference>
<dbReference type="NCBIfam" id="TIGR02937">
    <property type="entry name" value="sigma70-ECF"/>
    <property type="match status" value="1"/>
</dbReference>
<dbReference type="GO" id="GO:0016987">
    <property type="term" value="F:sigma factor activity"/>
    <property type="evidence" value="ECO:0007669"/>
    <property type="project" value="UniProtKB-KW"/>
</dbReference>
<comment type="similarity">
    <text evidence="1">Belongs to the sigma-70 factor family. ECF subfamily.</text>
</comment>
<dbReference type="InterPro" id="IPR014284">
    <property type="entry name" value="RNA_pol_sigma-70_dom"/>
</dbReference>
<dbReference type="SUPFAM" id="SSF88946">
    <property type="entry name" value="Sigma2 domain of RNA polymerase sigma factors"/>
    <property type="match status" value="1"/>
</dbReference>
<dbReference type="InterPro" id="IPR013324">
    <property type="entry name" value="RNA_pol_sigma_r3/r4-like"/>
</dbReference>
<protein>
    <submittedName>
        <fullName evidence="7">RNA polymerase sigma factor (Sigma-70 family)</fullName>
    </submittedName>
</protein>
<evidence type="ECO:0000256" key="4">
    <source>
        <dbReference type="ARBA" id="ARBA00023125"/>
    </source>
</evidence>
<organism evidence="7 8">
    <name type="scientific">Algoriphagus aquaeductus</name>
    <dbReference type="NCBI Taxonomy" id="475299"/>
    <lineage>
        <taxon>Bacteria</taxon>
        <taxon>Pseudomonadati</taxon>
        <taxon>Bacteroidota</taxon>
        <taxon>Cytophagia</taxon>
        <taxon>Cytophagales</taxon>
        <taxon>Cyclobacteriaceae</taxon>
        <taxon>Algoriphagus</taxon>
    </lineage>
</organism>
<keyword evidence="8" id="KW-1185">Reference proteome</keyword>